<dbReference type="RefSeq" id="WP_286685435.1">
    <property type="nucleotide sequence ID" value="NZ_JAUEIE010000004.1"/>
</dbReference>
<dbReference type="GO" id="GO:0003677">
    <property type="term" value="F:DNA binding"/>
    <property type="evidence" value="ECO:0007669"/>
    <property type="project" value="InterPro"/>
</dbReference>
<keyword evidence="4" id="KW-1185">Reference proteome</keyword>
<dbReference type="InterPro" id="IPR041657">
    <property type="entry name" value="HTH_17"/>
</dbReference>
<accession>A0AAW7JKB8</accession>
<evidence type="ECO:0000313" key="2">
    <source>
        <dbReference type="EMBL" id="MDN0022444.1"/>
    </source>
</evidence>
<evidence type="ECO:0000313" key="4">
    <source>
        <dbReference type="Proteomes" id="UP001167831"/>
    </source>
</evidence>
<reference evidence="3" key="1">
    <citation type="submission" date="2023-06" db="EMBL/GenBank/DDBJ databases">
        <authorList>
            <person name="Zeman M."/>
            <person name="Kubasova T."/>
            <person name="Jahodarova E."/>
            <person name="Nykrynova M."/>
            <person name="Rychlik I."/>
        </authorList>
    </citation>
    <scope>NUCLEOTIDE SEQUENCE</scope>
    <source>
        <strain evidence="3">ET15</strain>
        <strain evidence="2">ET37</strain>
    </source>
</reference>
<feature type="domain" description="Helix-turn-helix" evidence="1">
    <location>
        <begin position="66"/>
        <end position="116"/>
    </location>
</feature>
<proteinExistence type="predicted"/>
<sequence>MGRRKTQISDSTLDMIVSIDQRLTELVNSDLPKRLHCIEEKLDYINPRLLTIEHVDRFYSEVKTVFTVAEACEYMGITESHLYKLTSAGKIPHYKPTGKLMYFDRSELDDWLLQNRTYNEIIQDHDTTRISTNQST</sequence>
<dbReference type="EMBL" id="JAUEIF010000015">
    <property type="protein sequence ID" value="MDN0026298.1"/>
    <property type="molecule type" value="Genomic_DNA"/>
</dbReference>
<dbReference type="Proteomes" id="UP001168478">
    <property type="component" value="Unassembled WGS sequence"/>
</dbReference>
<dbReference type="InterPro" id="IPR009061">
    <property type="entry name" value="DNA-bd_dom_put_sf"/>
</dbReference>
<dbReference type="InterPro" id="IPR010093">
    <property type="entry name" value="SinI_DNA-bd"/>
</dbReference>
<dbReference type="Pfam" id="PF12728">
    <property type="entry name" value="HTH_17"/>
    <property type="match status" value="1"/>
</dbReference>
<organism evidence="3 5">
    <name type="scientific">Leyella lascolaii</name>
    <dbReference type="NCBI Taxonomy" id="1776379"/>
    <lineage>
        <taxon>Bacteria</taxon>
        <taxon>Pseudomonadati</taxon>
        <taxon>Bacteroidota</taxon>
        <taxon>Bacteroidia</taxon>
        <taxon>Bacteroidales</taxon>
        <taxon>Prevotellaceae</taxon>
        <taxon>Leyella</taxon>
    </lineage>
</organism>
<dbReference type="AlphaFoldDB" id="A0AAW7JKB8"/>
<dbReference type="EMBL" id="JAUEIE010000004">
    <property type="protein sequence ID" value="MDN0022444.1"/>
    <property type="molecule type" value="Genomic_DNA"/>
</dbReference>
<protein>
    <submittedName>
        <fullName evidence="3">Helix-turn-helix domain-containing protein</fullName>
    </submittedName>
</protein>
<name>A0AAW7JKB8_9BACT</name>
<dbReference type="NCBIfam" id="TIGR01764">
    <property type="entry name" value="excise"/>
    <property type="match status" value="1"/>
</dbReference>
<evidence type="ECO:0000313" key="5">
    <source>
        <dbReference type="Proteomes" id="UP001168478"/>
    </source>
</evidence>
<reference evidence="3" key="2">
    <citation type="submission" date="2023-08" db="EMBL/GenBank/DDBJ databases">
        <title>Identification and characterization of horizontal gene transfer across gut microbiota members of farm animals based on homology search.</title>
        <authorList>
            <person name="Schwarzerova J."/>
            <person name="Nykrynova M."/>
            <person name="Jureckova K."/>
            <person name="Cejkova D."/>
            <person name="Rychlik I."/>
        </authorList>
    </citation>
    <scope>NUCLEOTIDE SEQUENCE</scope>
    <source>
        <strain evidence="3">ET15</strain>
        <strain evidence="2">ET37</strain>
    </source>
</reference>
<dbReference type="Proteomes" id="UP001167831">
    <property type="component" value="Unassembled WGS sequence"/>
</dbReference>
<evidence type="ECO:0000313" key="3">
    <source>
        <dbReference type="EMBL" id="MDN0026298.1"/>
    </source>
</evidence>
<gene>
    <name evidence="2" type="ORF">QVN81_05320</name>
    <name evidence="3" type="ORF">QVN84_12340</name>
</gene>
<evidence type="ECO:0000259" key="1">
    <source>
        <dbReference type="Pfam" id="PF12728"/>
    </source>
</evidence>
<dbReference type="SUPFAM" id="SSF46955">
    <property type="entry name" value="Putative DNA-binding domain"/>
    <property type="match status" value="1"/>
</dbReference>
<comment type="caution">
    <text evidence="3">The sequence shown here is derived from an EMBL/GenBank/DDBJ whole genome shotgun (WGS) entry which is preliminary data.</text>
</comment>